<dbReference type="SUPFAM" id="SSF46785">
    <property type="entry name" value="Winged helix' DNA-binding domain"/>
    <property type="match status" value="1"/>
</dbReference>
<gene>
    <name evidence="6" type="ORF">DEM27_01200</name>
</gene>
<keyword evidence="7" id="KW-1185">Reference proteome</keyword>
<dbReference type="AlphaFoldDB" id="A0A2U2DWZ1"/>
<reference evidence="6 7" key="1">
    <citation type="submission" date="2018-05" db="EMBL/GenBank/DDBJ databases">
        <title>The draft genome of strain NS-104.</title>
        <authorList>
            <person name="Hang P."/>
            <person name="Jiang J."/>
        </authorList>
    </citation>
    <scope>NUCLEOTIDE SEQUENCE [LARGE SCALE GENOMIC DNA]</scope>
    <source>
        <strain evidence="6 7">NS-104</strain>
    </source>
</reference>
<dbReference type="OrthoDB" id="9796526at2"/>
<protein>
    <submittedName>
        <fullName evidence="6">LysR family transcriptional regulator</fullName>
    </submittedName>
</protein>
<evidence type="ECO:0000256" key="4">
    <source>
        <dbReference type="ARBA" id="ARBA00023163"/>
    </source>
</evidence>
<dbReference type="Gene3D" id="3.40.190.290">
    <property type="match status" value="1"/>
</dbReference>
<proteinExistence type="inferred from homology"/>
<dbReference type="PROSITE" id="PS50931">
    <property type="entry name" value="HTH_LYSR"/>
    <property type="match status" value="1"/>
</dbReference>
<evidence type="ECO:0000313" key="7">
    <source>
        <dbReference type="Proteomes" id="UP000245252"/>
    </source>
</evidence>
<name>A0A2U2DWZ1_9HYPH</name>
<dbReference type="PANTHER" id="PTHR30579:SF3">
    <property type="entry name" value="TRANSCRIPTIONAL REGULATORY PROTEIN"/>
    <property type="match status" value="1"/>
</dbReference>
<dbReference type="GO" id="GO:0003677">
    <property type="term" value="F:DNA binding"/>
    <property type="evidence" value="ECO:0007669"/>
    <property type="project" value="UniProtKB-KW"/>
</dbReference>
<organism evidence="6 7">
    <name type="scientific">Metarhizobium album</name>
    <dbReference type="NCBI Taxonomy" id="2182425"/>
    <lineage>
        <taxon>Bacteria</taxon>
        <taxon>Pseudomonadati</taxon>
        <taxon>Pseudomonadota</taxon>
        <taxon>Alphaproteobacteria</taxon>
        <taxon>Hyphomicrobiales</taxon>
        <taxon>Rhizobiaceae</taxon>
        <taxon>Metarhizobium</taxon>
    </lineage>
</organism>
<evidence type="ECO:0000256" key="1">
    <source>
        <dbReference type="ARBA" id="ARBA00009437"/>
    </source>
</evidence>
<dbReference type="Pfam" id="PF00126">
    <property type="entry name" value="HTH_1"/>
    <property type="match status" value="1"/>
</dbReference>
<dbReference type="Gene3D" id="1.10.10.10">
    <property type="entry name" value="Winged helix-like DNA-binding domain superfamily/Winged helix DNA-binding domain"/>
    <property type="match status" value="1"/>
</dbReference>
<evidence type="ECO:0000256" key="3">
    <source>
        <dbReference type="ARBA" id="ARBA00023125"/>
    </source>
</evidence>
<evidence type="ECO:0000256" key="2">
    <source>
        <dbReference type="ARBA" id="ARBA00023015"/>
    </source>
</evidence>
<dbReference type="SUPFAM" id="SSF53850">
    <property type="entry name" value="Periplasmic binding protein-like II"/>
    <property type="match status" value="1"/>
</dbReference>
<feature type="domain" description="HTH lysR-type" evidence="5">
    <location>
        <begin position="10"/>
        <end position="61"/>
    </location>
</feature>
<evidence type="ECO:0000313" key="6">
    <source>
        <dbReference type="EMBL" id="PWE57843.1"/>
    </source>
</evidence>
<accession>A0A2U2DWZ1</accession>
<dbReference type="InterPro" id="IPR000847">
    <property type="entry name" value="LysR_HTH_N"/>
</dbReference>
<keyword evidence="2" id="KW-0805">Transcription regulation</keyword>
<dbReference type="EMBL" id="QFBC01000001">
    <property type="protein sequence ID" value="PWE57843.1"/>
    <property type="molecule type" value="Genomic_DNA"/>
</dbReference>
<dbReference type="InterPro" id="IPR050176">
    <property type="entry name" value="LTTR"/>
</dbReference>
<keyword evidence="3" id="KW-0238">DNA-binding</keyword>
<dbReference type="InterPro" id="IPR036388">
    <property type="entry name" value="WH-like_DNA-bd_sf"/>
</dbReference>
<keyword evidence="4" id="KW-0804">Transcription</keyword>
<comment type="similarity">
    <text evidence="1">Belongs to the LysR transcriptional regulatory family.</text>
</comment>
<dbReference type="RefSeq" id="WP_109456360.1">
    <property type="nucleotide sequence ID" value="NZ_QFBC01000001.1"/>
</dbReference>
<dbReference type="InterPro" id="IPR036390">
    <property type="entry name" value="WH_DNA-bd_sf"/>
</dbReference>
<dbReference type="PANTHER" id="PTHR30579">
    <property type="entry name" value="TRANSCRIPTIONAL REGULATOR"/>
    <property type="match status" value="1"/>
</dbReference>
<comment type="caution">
    <text evidence="6">The sequence shown here is derived from an EMBL/GenBank/DDBJ whole genome shotgun (WGS) entry which is preliminary data.</text>
</comment>
<sequence length="291" mass="32630">MKNIGWDAYQIFLLVARQGGLTGAAQISCLSPATVGRRMLDLERETGRPLFTRSQTGYRLTPDGQALFDQLLQMEAASRAVDLWKREIGAPALVRIAAGTWGAWLLHRNFSAICTDLDDFRLEFFIAERRASLAHRESDIAIRAVEPEEVNLATVRTGTVAYAPYRARSVRAGAARRYIAVGEEEAISAYLRWPHENRAGEITVTVSRPRSLRDLALAGAGIAVLPCFVGDADPRLERADEEIAELRHGQWLVMNSDDRHRREIRTVVDRMTKFFKGQAELFAGRHPNRGF</sequence>
<evidence type="ECO:0000259" key="5">
    <source>
        <dbReference type="PROSITE" id="PS50931"/>
    </source>
</evidence>
<dbReference type="Proteomes" id="UP000245252">
    <property type="component" value="Unassembled WGS sequence"/>
</dbReference>
<dbReference type="GO" id="GO:0003700">
    <property type="term" value="F:DNA-binding transcription factor activity"/>
    <property type="evidence" value="ECO:0007669"/>
    <property type="project" value="InterPro"/>
</dbReference>